<feature type="domain" description="Putative E3 ubiquitin-protein ligase LIN ARM-like" evidence="2">
    <location>
        <begin position="418"/>
        <end position="772"/>
    </location>
</feature>
<dbReference type="InterPro" id="IPR055566">
    <property type="entry name" value="ARM_LIN"/>
</dbReference>
<dbReference type="InterPro" id="IPR056514">
    <property type="entry name" value="ARM_LIN_2nd"/>
</dbReference>
<sequence length="800" mass="89618">GKVHHRWYPSGNKNGESNIAAKVSVSNVIRKDNYIAAADGTNLFIKLDYNVYNENKEYFDIKRLQEMLEDSLSDTSVSFYSRIDSTEGSDTEVRMHNQGNPLEVLSANTDLMSTSRNMPGESSGSPPENGKTCPREASRCLMHTESTGLRTGCLASNNSLGSVSDLSLSVLDVRDAGTFPSYKCYLECSTPPSRTPAREFRCFGHFQSKLLRRYRFPELAQRGSFARKKLYFSNGEKDWTNGQSKYDNDNRIEFLGKFEKAISTLCFSEGLGKCEDAGIEVTSVWEMLTSKPEIKYSTLKQEILHQLLDIISTSKEEKVVRTSVYILLVLASEDKSVVDDIKRKESHLYCLARALKTNIQEAVILIYMLQPSPSEIRDLELLPALVEVACNPSSSYREASISLPLSPTAASIAMIEILVTAFDYITNNMHLATISSPQILSKLVNITRNKNLEEGVAVAAILVRCVRLNGNCRKFLSQVTPVDPFLHLLKSRELRSKYAALEYFHEILRMPRSSAIVLLHQIRQQGNINIMHTLMACVQQAQLEHRLLAANLLLQLDMLEDSLGKSVFKEEAMEVLLEAISSEETPSTQILSGFILSNLGGTYAWTGEPYTAAWLVKKAGLVSNYHRNMIKNVDWRDPCLQEAEMDAWSSKTAKSVIKFGSSVFSVLARGIQSKTRSVSRDCLIASAWLGSEMAIMGPSNLKNSACEFVLGGVANFLHPGWELDERLLACQCVYNYACGKGMQKVMKFSEGLRESFRRLSGITWMAEELLRVTDYFLTMKPVSLNAIPYFLLHECLIQSK</sequence>
<proteinExistence type="predicted"/>
<dbReference type="AlphaFoldDB" id="A0A843WWZ6"/>
<evidence type="ECO:0000256" key="1">
    <source>
        <dbReference type="SAM" id="MobiDB-lite"/>
    </source>
</evidence>
<dbReference type="SUPFAM" id="SSF48371">
    <property type="entry name" value="ARM repeat"/>
    <property type="match status" value="1"/>
</dbReference>
<protein>
    <recommendedName>
        <fullName evidence="6">E3 ubiquitin-protein ligase LIN-1</fullName>
    </recommendedName>
</protein>
<dbReference type="Pfam" id="PF23654">
    <property type="entry name" value="ARM_LIN_2nd"/>
    <property type="match status" value="1"/>
</dbReference>
<name>A0A843WWZ6_COLES</name>
<dbReference type="Proteomes" id="UP000652761">
    <property type="component" value="Unassembled WGS sequence"/>
</dbReference>
<dbReference type="EMBL" id="NMUH01004849">
    <property type="protein sequence ID" value="MQM11028.1"/>
    <property type="molecule type" value="Genomic_DNA"/>
</dbReference>
<dbReference type="PANTHER" id="PTHR35549">
    <property type="entry name" value="OS04G0584500 PROTEIN"/>
    <property type="match status" value="1"/>
</dbReference>
<evidence type="ECO:0000313" key="4">
    <source>
        <dbReference type="EMBL" id="MQM11028.1"/>
    </source>
</evidence>
<feature type="region of interest" description="Disordered" evidence="1">
    <location>
        <begin position="113"/>
        <end position="134"/>
    </location>
</feature>
<dbReference type="InterPro" id="IPR011989">
    <property type="entry name" value="ARM-like"/>
</dbReference>
<feature type="non-terminal residue" evidence="4">
    <location>
        <position position="1"/>
    </location>
</feature>
<accession>A0A843WWZ6</accession>
<dbReference type="Gene3D" id="1.25.10.10">
    <property type="entry name" value="Leucine-rich Repeat Variant"/>
    <property type="match status" value="1"/>
</dbReference>
<evidence type="ECO:0008006" key="6">
    <source>
        <dbReference type="Google" id="ProtNLM"/>
    </source>
</evidence>
<dbReference type="PANTHER" id="PTHR35549:SF2">
    <property type="entry name" value="TRANSDUCIN_WD40 REPEAT-LIKE SUPERFAMILY PROTEIN"/>
    <property type="match status" value="1"/>
</dbReference>
<dbReference type="Pfam" id="PF23628">
    <property type="entry name" value="ARM_LIN_C"/>
    <property type="match status" value="1"/>
</dbReference>
<feature type="compositionally biased region" description="Polar residues" evidence="1">
    <location>
        <begin position="113"/>
        <end position="126"/>
    </location>
</feature>
<dbReference type="InterPro" id="IPR016024">
    <property type="entry name" value="ARM-type_fold"/>
</dbReference>
<reference evidence="4" key="1">
    <citation type="submission" date="2017-07" db="EMBL/GenBank/DDBJ databases">
        <title>Taro Niue Genome Assembly and Annotation.</title>
        <authorList>
            <person name="Atibalentja N."/>
            <person name="Keating K."/>
            <person name="Fields C.J."/>
        </authorList>
    </citation>
    <scope>NUCLEOTIDE SEQUENCE</scope>
    <source>
        <strain evidence="4">Niue_2</strain>
        <tissue evidence="4">Leaf</tissue>
    </source>
</reference>
<dbReference type="OrthoDB" id="6262491at2759"/>
<gene>
    <name evidence="4" type="ORF">Taro_043929</name>
</gene>
<evidence type="ECO:0000313" key="5">
    <source>
        <dbReference type="Proteomes" id="UP000652761"/>
    </source>
</evidence>
<feature type="domain" description="Putative E3 ubiquitin-protein ligase LIN ARM repeats" evidence="3">
    <location>
        <begin position="253"/>
        <end position="416"/>
    </location>
</feature>
<organism evidence="4 5">
    <name type="scientific">Colocasia esculenta</name>
    <name type="common">Wild taro</name>
    <name type="synonym">Arum esculentum</name>
    <dbReference type="NCBI Taxonomy" id="4460"/>
    <lineage>
        <taxon>Eukaryota</taxon>
        <taxon>Viridiplantae</taxon>
        <taxon>Streptophyta</taxon>
        <taxon>Embryophyta</taxon>
        <taxon>Tracheophyta</taxon>
        <taxon>Spermatophyta</taxon>
        <taxon>Magnoliopsida</taxon>
        <taxon>Liliopsida</taxon>
        <taxon>Araceae</taxon>
        <taxon>Aroideae</taxon>
        <taxon>Colocasieae</taxon>
        <taxon>Colocasia</taxon>
    </lineage>
</organism>
<evidence type="ECO:0000259" key="2">
    <source>
        <dbReference type="Pfam" id="PF23628"/>
    </source>
</evidence>
<evidence type="ECO:0000259" key="3">
    <source>
        <dbReference type="Pfam" id="PF23654"/>
    </source>
</evidence>
<keyword evidence="5" id="KW-1185">Reference proteome</keyword>
<comment type="caution">
    <text evidence="4">The sequence shown here is derived from an EMBL/GenBank/DDBJ whole genome shotgun (WGS) entry which is preliminary data.</text>
</comment>